<evidence type="ECO:0000313" key="2">
    <source>
        <dbReference type="Proteomes" id="UP000499080"/>
    </source>
</evidence>
<proteinExistence type="predicted"/>
<accession>A0A4Y2R6S0</accession>
<evidence type="ECO:0000313" key="1">
    <source>
        <dbReference type="EMBL" id="GBN71454.1"/>
    </source>
</evidence>
<dbReference type="AlphaFoldDB" id="A0A4Y2R6S0"/>
<comment type="caution">
    <text evidence="1">The sequence shown here is derived from an EMBL/GenBank/DDBJ whole genome shotgun (WGS) entry which is preliminary data.</text>
</comment>
<protein>
    <submittedName>
        <fullName evidence="1">Uncharacterized protein</fullName>
    </submittedName>
</protein>
<dbReference type="EMBL" id="BGPR01142956">
    <property type="protein sequence ID" value="GBN71454.1"/>
    <property type="molecule type" value="Genomic_DNA"/>
</dbReference>
<keyword evidence="2" id="KW-1185">Reference proteome</keyword>
<reference evidence="1 2" key="1">
    <citation type="journal article" date="2019" name="Sci. Rep.">
        <title>Orb-weaving spider Araneus ventricosus genome elucidates the spidroin gene catalogue.</title>
        <authorList>
            <person name="Kono N."/>
            <person name="Nakamura H."/>
            <person name="Ohtoshi R."/>
            <person name="Moran D.A.P."/>
            <person name="Shinohara A."/>
            <person name="Yoshida Y."/>
            <person name="Fujiwara M."/>
            <person name="Mori M."/>
            <person name="Tomita M."/>
            <person name="Arakawa K."/>
        </authorList>
    </citation>
    <scope>NUCLEOTIDE SEQUENCE [LARGE SCALE GENOMIC DNA]</scope>
</reference>
<dbReference type="Proteomes" id="UP000499080">
    <property type="component" value="Unassembled WGS sequence"/>
</dbReference>
<gene>
    <name evidence="1" type="ORF">AVEN_260920_1</name>
</gene>
<name>A0A4Y2R6S0_ARAVE</name>
<organism evidence="1 2">
    <name type="scientific">Araneus ventricosus</name>
    <name type="common">Orbweaver spider</name>
    <name type="synonym">Epeira ventricosa</name>
    <dbReference type="NCBI Taxonomy" id="182803"/>
    <lineage>
        <taxon>Eukaryota</taxon>
        <taxon>Metazoa</taxon>
        <taxon>Ecdysozoa</taxon>
        <taxon>Arthropoda</taxon>
        <taxon>Chelicerata</taxon>
        <taxon>Arachnida</taxon>
        <taxon>Araneae</taxon>
        <taxon>Araneomorphae</taxon>
        <taxon>Entelegynae</taxon>
        <taxon>Araneoidea</taxon>
        <taxon>Araneidae</taxon>
        <taxon>Araneus</taxon>
    </lineage>
</organism>
<sequence length="101" mass="11505">MLKYDFSHSNESFPCINENSSLNKKIIICVNRDKHQHLLFKAATSKKGYACLPPERMTTGQLVVQQSRKGWRAGNESSHLLVVLFLGQRCNRWIAEAIKSS</sequence>